<accession>A0A1G6QCR8</accession>
<dbReference type="PANTHER" id="PTHR36924">
    <property type="entry name" value="ANTITOXIN HIGA-1"/>
    <property type="match status" value="1"/>
</dbReference>
<gene>
    <name evidence="4" type="ORF">SAMN04488588_2031</name>
</gene>
<evidence type="ECO:0000313" key="4">
    <source>
        <dbReference type="EMBL" id="SDC89486.1"/>
    </source>
</evidence>
<protein>
    <submittedName>
        <fullName evidence="4">Addiction module antidote protein, HigA family</fullName>
    </submittedName>
</protein>
<dbReference type="RefSeq" id="WP_091405588.1">
    <property type="nucleotide sequence ID" value="NZ_FMYV01000011.1"/>
</dbReference>
<dbReference type="InterPro" id="IPR013430">
    <property type="entry name" value="Toxin_antidote_HigA"/>
</dbReference>
<evidence type="ECO:0000256" key="1">
    <source>
        <dbReference type="ARBA" id="ARBA00007227"/>
    </source>
</evidence>
<dbReference type="SUPFAM" id="SSF47413">
    <property type="entry name" value="lambda repressor-like DNA-binding domains"/>
    <property type="match status" value="1"/>
</dbReference>
<feature type="domain" description="HTH cro/C1-type" evidence="3">
    <location>
        <begin position="27"/>
        <end position="72"/>
    </location>
</feature>
<sequence>MNKIEYEEMVAFHPGYYVNDYIEGYEMTQEEFAKRLDVSPKHVSELINGKKDISNNLAKNLSLMTGTSVELWINLQKTYDEIKMEIEKRKQLEKDAEIAKMISYKYFENLGVVEKTSNKYEKVKNLCGYLNISKLTLLEKTDLLSSFRTSGSVGNKRQIINSNAWLQTAINEGRKKEVKDFDINKLKKSIPKIRELTLKKENVFLPEIEKIFYECGVSFVKLPRLKSSGVNGVVKWLNKKKVILAINDKNRYSDIFWFSLFHEIKHVLQQKLKKVIVNDEKNILEVDEKLEKEADDFARETLIPSESFYGFFEKKEISEESIIEFAKSVKIHPGIVVGRLQKEKLIKNNQYNFLREKISR</sequence>
<evidence type="ECO:0000259" key="3">
    <source>
        <dbReference type="PROSITE" id="PS50943"/>
    </source>
</evidence>
<evidence type="ECO:0000313" key="5">
    <source>
        <dbReference type="Proteomes" id="UP000199322"/>
    </source>
</evidence>
<organism evidence="4 5">
    <name type="scientific">Geotoga petraea</name>
    <dbReference type="NCBI Taxonomy" id="28234"/>
    <lineage>
        <taxon>Bacteria</taxon>
        <taxon>Thermotogati</taxon>
        <taxon>Thermotogota</taxon>
        <taxon>Thermotogae</taxon>
        <taxon>Petrotogales</taxon>
        <taxon>Petrotogaceae</taxon>
        <taxon>Geotoga</taxon>
    </lineage>
</organism>
<dbReference type="STRING" id="28234.SAMN04488588_2031"/>
<dbReference type="PANTHER" id="PTHR36924:SF1">
    <property type="entry name" value="ANTITOXIN HIGA-1"/>
    <property type="match status" value="1"/>
</dbReference>
<dbReference type="CDD" id="cd00093">
    <property type="entry name" value="HTH_XRE"/>
    <property type="match status" value="1"/>
</dbReference>
<proteinExistence type="inferred from homology"/>
<dbReference type="Proteomes" id="UP000199322">
    <property type="component" value="Unassembled WGS sequence"/>
</dbReference>
<dbReference type="SMART" id="SM00530">
    <property type="entry name" value="HTH_XRE"/>
    <property type="match status" value="1"/>
</dbReference>
<keyword evidence="5" id="KW-1185">Reference proteome</keyword>
<dbReference type="InterPro" id="IPR010359">
    <property type="entry name" value="IrrE_HExxH"/>
</dbReference>
<reference evidence="4 5" key="1">
    <citation type="submission" date="2016-10" db="EMBL/GenBank/DDBJ databases">
        <authorList>
            <person name="de Groot N.N."/>
        </authorList>
    </citation>
    <scope>NUCLEOTIDE SEQUENCE [LARGE SCALE GENOMIC DNA]</scope>
    <source>
        <strain evidence="4 5">WG14</strain>
    </source>
</reference>
<dbReference type="Gene3D" id="1.10.260.40">
    <property type="entry name" value="lambda repressor-like DNA-binding domains"/>
    <property type="match status" value="1"/>
</dbReference>
<comment type="similarity">
    <text evidence="1">Belongs to the short-chain fatty acyl-CoA assimilation regulator (ScfR) family.</text>
</comment>
<dbReference type="Pfam" id="PF01381">
    <property type="entry name" value="HTH_3"/>
    <property type="match status" value="1"/>
</dbReference>
<dbReference type="PROSITE" id="PS50943">
    <property type="entry name" value="HTH_CROC1"/>
    <property type="match status" value="1"/>
</dbReference>
<dbReference type="InterPro" id="IPR010982">
    <property type="entry name" value="Lambda_DNA-bd_dom_sf"/>
</dbReference>
<dbReference type="NCBIfam" id="TIGR02607">
    <property type="entry name" value="antidote_HigA"/>
    <property type="match status" value="1"/>
</dbReference>
<dbReference type="InterPro" id="IPR001387">
    <property type="entry name" value="Cro/C1-type_HTH"/>
</dbReference>
<dbReference type="Pfam" id="PF06114">
    <property type="entry name" value="Peptidase_M78"/>
    <property type="match status" value="1"/>
</dbReference>
<dbReference type="GO" id="GO:0003677">
    <property type="term" value="F:DNA binding"/>
    <property type="evidence" value="ECO:0007669"/>
    <property type="project" value="UniProtKB-KW"/>
</dbReference>
<evidence type="ECO:0000256" key="2">
    <source>
        <dbReference type="ARBA" id="ARBA00023125"/>
    </source>
</evidence>
<dbReference type="AlphaFoldDB" id="A0A1G6QCR8"/>
<keyword evidence="2" id="KW-0238">DNA-binding</keyword>
<dbReference type="EMBL" id="FMYV01000011">
    <property type="protein sequence ID" value="SDC89486.1"/>
    <property type="molecule type" value="Genomic_DNA"/>
</dbReference>
<dbReference type="Gene3D" id="1.10.10.2910">
    <property type="match status" value="1"/>
</dbReference>
<name>A0A1G6QCR8_9BACT</name>